<name>A0ABW0TTW9_9BACL</name>
<comment type="caution">
    <text evidence="1">The sequence shown here is derived from an EMBL/GenBank/DDBJ whole genome shotgun (WGS) entry which is preliminary data.</text>
</comment>
<keyword evidence="2" id="KW-1185">Reference proteome</keyword>
<organism evidence="1 2">
    <name type="scientific">Sporosarcina koreensis</name>
    <dbReference type="NCBI Taxonomy" id="334735"/>
    <lineage>
        <taxon>Bacteria</taxon>
        <taxon>Bacillati</taxon>
        <taxon>Bacillota</taxon>
        <taxon>Bacilli</taxon>
        <taxon>Bacillales</taxon>
        <taxon>Caryophanaceae</taxon>
        <taxon>Sporosarcina</taxon>
    </lineage>
</organism>
<reference evidence="2" key="1">
    <citation type="journal article" date="2019" name="Int. J. Syst. Evol. Microbiol.">
        <title>The Global Catalogue of Microorganisms (GCM) 10K type strain sequencing project: providing services to taxonomists for standard genome sequencing and annotation.</title>
        <authorList>
            <consortium name="The Broad Institute Genomics Platform"/>
            <consortium name="The Broad Institute Genome Sequencing Center for Infectious Disease"/>
            <person name="Wu L."/>
            <person name="Ma J."/>
        </authorList>
    </citation>
    <scope>NUCLEOTIDE SEQUENCE [LARGE SCALE GENOMIC DNA]</scope>
    <source>
        <strain evidence="2">KACC 11299</strain>
    </source>
</reference>
<dbReference type="EMBL" id="JBHSNP010000009">
    <property type="protein sequence ID" value="MFC5602442.1"/>
    <property type="molecule type" value="Genomic_DNA"/>
</dbReference>
<dbReference type="Proteomes" id="UP001596071">
    <property type="component" value="Unassembled WGS sequence"/>
</dbReference>
<accession>A0ABW0TTW9</accession>
<sequence>MDFDKIKELKCPELLITTREVDSEDVKWGGLIDRGCVNFAVNHSREQLTIRKMLQIPIFSDEEMTGIPYIETKREKQIEHGTHCNYVDYCIEYQKVHLVKVSQRFGVKVLKQTEEKFCNKIKLGANVFHFMYDFEEKRWRFQQKPERFEEEKSKIDEFCKSVEVRELHKHYFQARKLVKREVQSTVLRGDATYREVLLNFKKLIDASKPFFELKNHLRELSDFAYEKMVPIIGEIEKKLSDLTDQTERLNLLDAVRQSNRSGEENKLIEQYADFLNRMKNSFYSPGYWINGVEIYPNICEFYNLSQKATTNRNEDTKQQLKKKILAENPGKSFIVY</sequence>
<proteinExistence type="predicted"/>
<evidence type="ECO:0000313" key="1">
    <source>
        <dbReference type="EMBL" id="MFC5602442.1"/>
    </source>
</evidence>
<evidence type="ECO:0000313" key="2">
    <source>
        <dbReference type="Proteomes" id="UP001596071"/>
    </source>
</evidence>
<protein>
    <submittedName>
        <fullName evidence="1">Uncharacterized protein</fullName>
    </submittedName>
</protein>
<gene>
    <name evidence="1" type="ORF">ACFPTP_04350</name>
</gene>
<dbReference type="RefSeq" id="WP_381442531.1">
    <property type="nucleotide sequence ID" value="NZ_JBHSNP010000009.1"/>
</dbReference>